<sequence>MMQRSNSPSSFLAVEQEKAASANDKAVLIANKDRLNALRERRRDFTEREEIERQSREVWQI</sequence>
<name>A0A8J7FL61_9NEIS</name>
<comment type="caution">
    <text evidence="2">The sequence shown here is derived from an EMBL/GenBank/DDBJ whole genome shotgun (WGS) entry which is preliminary data.</text>
</comment>
<feature type="compositionally biased region" description="Polar residues" evidence="1">
    <location>
        <begin position="1"/>
        <end position="10"/>
    </location>
</feature>
<gene>
    <name evidence="2" type="ORF">INR99_03545</name>
</gene>
<keyword evidence="3" id="KW-1185">Reference proteome</keyword>
<evidence type="ECO:0000313" key="2">
    <source>
        <dbReference type="EMBL" id="MBE9608414.1"/>
    </source>
</evidence>
<organism evidence="2 3">
    <name type="scientific">Chitinilyticum piscinae</name>
    <dbReference type="NCBI Taxonomy" id="2866724"/>
    <lineage>
        <taxon>Bacteria</taxon>
        <taxon>Pseudomonadati</taxon>
        <taxon>Pseudomonadota</taxon>
        <taxon>Betaproteobacteria</taxon>
        <taxon>Neisseriales</taxon>
        <taxon>Chitinibacteraceae</taxon>
        <taxon>Chitinilyticum</taxon>
    </lineage>
</organism>
<dbReference type="EMBL" id="JADFUA010000001">
    <property type="protein sequence ID" value="MBE9608414.1"/>
    <property type="molecule type" value="Genomic_DNA"/>
</dbReference>
<proteinExistence type="predicted"/>
<dbReference type="AlphaFoldDB" id="A0A8J7FL61"/>
<accession>A0A8J7FL61</accession>
<reference evidence="2 3" key="1">
    <citation type="submission" date="2020-10" db="EMBL/GenBank/DDBJ databases">
        <title>The genome sequence of Chitinilyticum litopenaei 4Y14.</title>
        <authorList>
            <person name="Liu Y."/>
        </authorList>
    </citation>
    <scope>NUCLEOTIDE SEQUENCE [LARGE SCALE GENOMIC DNA]</scope>
    <source>
        <strain evidence="2 3">4Y14</strain>
    </source>
</reference>
<protein>
    <submittedName>
        <fullName evidence="2">Uncharacterized protein</fullName>
    </submittedName>
</protein>
<evidence type="ECO:0000313" key="3">
    <source>
        <dbReference type="Proteomes" id="UP000604481"/>
    </source>
</evidence>
<feature type="region of interest" description="Disordered" evidence="1">
    <location>
        <begin position="1"/>
        <end position="21"/>
    </location>
</feature>
<evidence type="ECO:0000256" key="1">
    <source>
        <dbReference type="SAM" id="MobiDB-lite"/>
    </source>
</evidence>
<dbReference type="Proteomes" id="UP000604481">
    <property type="component" value="Unassembled WGS sequence"/>
</dbReference>